<dbReference type="Proteomes" id="UP001163603">
    <property type="component" value="Chromosome 5"/>
</dbReference>
<name>A0ACC0YNN7_9ROSI</name>
<keyword evidence="2" id="KW-1185">Reference proteome</keyword>
<evidence type="ECO:0000313" key="1">
    <source>
        <dbReference type="EMBL" id="KAJ0040017.1"/>
    </source>
</evidence>
<organism evidence="1 2">
    <name type="scientific">Pistacia integerrima</name>
    <dbReference type="NCBI Taxonomy" id="434235"/>
    <lineage>
        <taxon>Eukaryota</taxon>
        <taxon>Viridiplantae</taxon>
        <taxon>Streptophyta</taxon>
        <taxon>Embryophyta</taxon>
        <taxon>Tracheophyta</taxon>
        <taxon>Spermatophyta</taxon>
        <taxon>Magnoliopsida</taxon>
        <taxon>eudicotyledons</taxon>
        <taxon>Gunneridae</taxon>
        <taxon>Pentapetalae</taxon>
        <taxon>rosids</taxon>
        <taxon>malvids</taxon>
        <taxon>Sapindales</taxon>
        <taxon>Anacardiaceae</taxon>
        <taxon>Pistacia</taxon>
    </lineage>
</organism>
<comment type="caution">
    <text evidence="1">The sequence shown here is derived from an EMBL/GenBank/DDBJ whole genome shotgun (WGS) entry which is preliminary data.</text>
</comment>
<sequence>MAQIKLTFACLVLVLIFCQEIQCIEGRHLKLERQNESPKLQIYNKLLKKETRKLAEQKSNLHGDENTTVRAANANVSPPTAPTAPIGELAPPPPKHADDFRPTAPGHSPGVGHAIQN</sequence>
<reference evidence="2" key="1">
    <citation type="journal article" date="2023" name="G3 (Bethesda)">
        <title>Genome assembly and association tests identify interacting loci associated with vigor, precocity, and sex in interspecific pistachio rootstocks.</title>
        <authorList>
            <person name="Palmer W."/>
            <person name="Jacygrad E."/>
            <person name="Sagayaradj S."/>
            <person name="Cavanaugh K."/>
            <person name="Han R."/>
            <person name="Bertier L."/>
            <person name="Beede B."/>
            <person name="Kafkas S."/>
            <person name="Golino D."/>
            <person name="Preece J."/>
            <person name="Michelmore R."/>
        </authorList>
    </citation>
    <scope>NUCLEOTIDE SEQUENCE [LARGE SCALE GENOMIC DNA]</scope>
</reference>
<dbReference type="EMBL" id="CM047740">
    <property type="protein sequence ID" value="KAJ0040017.1"/>
    <property type="molecule type" value="Genomic_DNA"/>
</dbReference>
<evidence type="ECO:0000313" key="2">
    <source>
        <dbReference type="Proteomes" id="UP001163603"/>
    </source>
</evidence>
<protein>
    <submittedName>
        <fullName evidence="1">Uncharacterized protein</fullName>
    </submittedName>
</protein>
<gene>
    <name evidence="1" type="ORF">Pint_28090</name>
</gene>
<accession>A0ACC0YNN7</accession>
<proteinExistence type="predicted"/>